<reference evidence="1" key="1">
    <citation type="submission" date="2022-07" db="EMBL/GenBank/DDBJ databases">
        <title>First report of Bartonella spp. in marsupials in Brazil, with a description of Bartonella harrusi sp. nov. and new proposal for taxonomic reclassification of species of the genus Bartonella.</title>
        <authorList>
            <person name="Amaral R.B."/>
        </authorList>
    </citation>
    <scope>NUCLEOTIDE SEQUENCE</scope>
    <source>
        <strain evidence="1">117A</strain>
    </source>
</reference>
<gene>
    <name evidence="1" type="ORF">NMK50_00890</name>
</gene>
<evidence type="ECO:0000313" key="2">
    <source>
        <dbReference type="Proteomes" id="UP001059475"/>
    </source>
</evidence>
<organism evidence="1 2">
    <name type="scientific">Bartonella harrusi</name>
    <dbReference type="NCBI Taxonomy" id="2961895"/>
    <lineage>
        <taxon>Bacteria</taxon>
        <taxon>Pseudomonadati</taxon>
        <taxon>Pseudomonadota</taxon>
        <taxon>Alphaproteobacteria</taxon>
        <taxon>Hyphomicrobiales</taxon>
        <taxon>Bartonellaceae</taxon>
        <taxon>Bartonella</taxon>
    </lineage>
</organism>
<proteinExistence type="predicted"/>
<dbReference type="InterPro" id="IPR025267">
    <property type="entry name" value="ORF017-like"/>
</dbReference>
<dbReference type="EMBL" id="CP101114">
    <property type="protein sequence ID" value="UTO28624.1"/>
    <property type="molecule type" value="Genomic_DNA"/>
</dbReference>
<dbReference type="Pfam" id="PF13252">
    <property type="entry name" value="Phage_capsid_3"/>
    <property type="match status" value="1"/>
</dbReference>
<accession>A0ABY5ETA1</accession>
<dbReference type="Proteomes" id="UP001059475">
    <property type="component" value="Chromosome"/>
</dbReference>
<dbReference type="RefSeq" id="WP_254770525.1">
    <property type="nucleotide sequence ID" value="NZ_CP101114.1"/>
</dbReference>
<sequence>MCYVSLTLRAQIMGRGVSEGETLKGNEKALQFLHDKLYINELNHALATKKSTIDQQLFHLVYVMKRTRHWLIGMLIA</sequence>
<keyword evidence="2" id="KW-1185">Reference proteome</keyword>
<name>A0ABY5ETA1_9HYPH</name>
<protein>
    <submittedName>
        <fullName evidence="1">DUF4043 family protein</fullName>
    </submittedName>
</protein>
<evidence type="ECO:0000313" key="1">
    <source>
        <dbReference type="EMBL" id="UTO28624.1"/>
    </source>
</evidence>